<dbReference type="AlphaFoldDB" id="A0A2J0YT09"/>
<evidence type="ECO:0000313" key="2">
    <source>
        <dbReference type="Proteomes" id="UP000231987"/>
    </source>
</evidence>
<name>A0A2J0YT09_RHIML</name>
<evidence type="ECO:0000313" key="1">
    <source>
        <dbReference type="EMBL" id="PJR08704.1"/>
    </source>
</evidence>
<proteinExistence type="predicted"/>
<reference evidence="1 2" key="1">
    <citation type="submission" date="2017-06" db="EMBL/GenBank/DDBJ databases">
        <title>Ensifer strains isolated from leguminous trees and herbs display diverse denitrification phenotypes with some acting as strong N2O sinks.</title>
        <authorList>
            <person name="Woliy K."/>
            <person name="Mania D."/>
            <person name="Bakken L.R."/>
            <person name="Frostegard A."/>
        </authorList>
    </citation>
    <scope>NUCLEOTIDE SEQUENCE [LARGE SCALE GENOMIC DNA]</scope>
    <source>
        <strain evidence="1 2">AC50a</strain>
    </source>
</reference>
<protein>
    <submittedName>
        <fullName evidence="1">Uncharacterized protein</fullName>
    </submittedName>
</protein>
<dbReference type="EMBL" id="NJGD01000039">
    <property type="protein sequence ID" value="PJR08704.1"/>
    <property type="molecule type" value="Genomic_DNA"/>
</dbReference>
<organism evidence="1 2">
    <name type="scientific">Rhizobium meliloti</name>
    <name type="common">Ensifer meliloti</name>
    <name type="synonym">Sinorhizobium meliloti</name>
    <dbReference type="NCBI Taxonomy" id="382"/>
    <lineage>
        <taxon>Bacteria</taxon>
        <taxon>Pseudomonadati</taxon>
        <taxon>Pseudomonadota</taxon>
        <taxon>Alphaproteobacteria</taxon>
        <taxon>Hyphomicrobiales</taxon>
        <taxon>Rhizobiaceae</taxon>
        <taxon>Sinorhizobium/Ensifer group</taxon>
        <taxon>Sinorhizobium</taxon>
    </lineage>
</organism>
<comment type="caution">
    <text evidence="1">The sequence shown here is derived from an EMBL/GenBank/DDBJ whole genome shotgun (WGS) entry which is preliminary data.</text>
</comment>
<sequence length="109" mass="12436">MFAIWTEVARVEPVSVGRLHLHRLFEEMAVARSSSSSSGMSSELPRRLEPAEFHLMLSSDNVRPPAYSRIGLWGLCLQQFAWLFQRCDCASQMWDMAAGNSIPKRRVPR</sequence>
<dbReference type="Proteomes" id="UP000231987">
    <property type="component" value="Unassembled WGS sequence"/>
</dbReference>
<accession>A0A2J0YT09</accession>
<gene>
    <name evidence="1" type="ORF">CEJ86_32570</name>
</gene>